<dbReference type="AlphaFoldDB" id="A0A8C6GSZ6"/>
<organism evidence="9 10">
    <name type="scientific">Mus spicilegus</name>
    <name type="common">Mound-building mouse</name>
    <dbReference type="NCBI Taxonomy" id="10103"/>
    <lineage>
        <taxon>Eukaryota</taxon>
        <taxon>Metazoa</taxon>
        <taxon>Chordata</taxon>
        <taxon>Craniata</taxon>
        <taxon>Vertebrata</taxon>
        <taxon>Euteleostomi</taxon>
        <taxon>Mammalia</taxon>
        <taxon>Eutheria</taxon>
        <taxon>Euarchontoglires</taxon>
        <taxon>Glires</taxon>
        <taxon>Rodentia</taxon>
        <taxon>Myomorpha</taxon>
        <taxon>Muroidea</taxon>
        <taxon>Muridae</taxon>
        <taxon>Murinae</taxon>
        <taxon>Mus</taxon>
        <taxon>Mus</taxon>
    </lineage>
</organism>
<sequence>MVISKQEAISFSVTSLGWVGAIVSCVLPVWRVTFPDDETDPDTIIWEGLWHICQVRENRWIQCTLYDTRLLVAQDIKVSRVFMVICTIGTWLGLLLCVLGDWRINCFMNFTIEENLLKVAGGMFLSVGLLMLVPLSWVTHNIIHGFFNPLLGFSKKVQMGPSLSLAWTSSLLLLLGGILLCVNIPVCRDFPRCIEIPSARPSGANNDTLDV</sequence>
<comment type="subcellular location">
    <subcellularLocation>
        <location evidence="8">Cell junction</location>
        <location evidence="8">Tight junction</location>
    </subcellularLocation>
    <subcellularLocation>
        <location evidence="8">Cell membrane</location>
        <topology evidence="8">Multi-pass membrane protein</topology>
    </subcellularLocation>
</comment>
<keyword evidence="2 8" id="KW-0796">Tight junction</keyword>
<feature type="transmembrane region" description="Helical" evidence="8">
    <location>
        <begin position="123"/>
        <end position="143"/>
    </location>
</feature>
<keyword evidence="10" id="KW-1185">Reference proteome</keyword>
<evidence type="ECO:0000256" key="7">
    <source>
        <dbReference type="ARBA" id="ARBA00023136"/>
    </source>
</evidence>
<evidence type="ECO:0000256" key="8">
    <source>
        <dbReference type="RuleBase" id="RU060637"/>
    </source>
</evidence>
<dbReference type="InterPro" id="IPR006187">
    <property type="entry name" value="Claudin"/>
</dbReference>
<dbReference type="PROSITE" id="PS51257">
    <property type="entry name" value="PROKAR_LIPOPROTEIN"/>
    <property type="match status" value="1"/>
</dbReference>
<reference evidence="9" key="1">
    <citation type="submission" date="2025-08" db="UniProtKB">
        <authorList>
            <consortium name="Ensembl"/>
        </authorList>
    </citation>
    <scope>IDENTIFICATION</scope>
</reference>
<comment type="similarity">
    <text evidence="1 8">Belongs to the claudin family.</text>
</comment>
<dbReference type="PROSITE" id="PS01346">
    <property type="entry name" value="CLAUDIN"/>
    <property type="match status" value="1"/>
</dbReference>
<dbReference type="Gene3D" id="1.20.140.150">
    <property type="match status" value="1"/>
</dbReference>
<dbReference type="Pfam" id="PF00822">
    <property type="entry name" value="PMP22_Claudin"/>
    <property type="match status" value="1"/>
</dbReference>
<keyword evidence="3 8" id="KW-1003">Cell membrane</keyword>
<dbReference type="InterPro" id="IPR017974">
    <property type="entry name" value="Claudin_CS"/>
</dbReference>
<keyword evidence="6 8" id="KW-1133">Transmembrane helix</keyword>
<dbReference type="GO" id="GO:0016328">
    <property type="term" value="C:lateral plasma membrane"/>
    <property type="evidence" value="ECO:0007669"/>
    <property type="project" value="Ensembl"/>
</dbReference>
<feature type="transmembrane region" description="Helical" evidence="8">
    <location>
        <begin position="81"/>
        <end position="102"/>
    </location>
</feature>
<feature type="transmembrane region" description="Helical" evidence="8">
    <location>
        <begin position="9"/>
        <end position="30"/>
    </location>
</feature>
<dbReference type="Ensembl" id="ENSMSIT00000014081.1">
    <property type="protein sequence ID" value="ENSMSIP00000011101.1"/>
    <property type="gene ID" value="ENSMSIG00000009719.1"/>
</dbReference>
<keyword evidence="7 8" id="KW-0472">Membrane</keyword>
<dbReference type="PRINTS" id="PR01077">
    <property type="entry name" value="CLAUDIN"/>
</dbReference>
<proteinExistence type="inferred from homology"/>
<protein>
    <recommendedName>
        <fullName evidence="8">Claudin</fullName>
    </recommendedName>
</protein>
<evidence type="ECO:0000256" key="6">
    <source>
        <dbReference type="ARBA" id="ARBA00022989"/>
    </source>
</evidence>
<keyword evidence="4 8" id="KW-0812">Transmembrane</keyword>
<evidence type="ECO:0000256" key="3">
    <source>
        <dbReference type="ARBA" id="ARBA00022475"/>
    </source>
</evidence>
<feature type="transmembrane region" description="Helical" evidence="8">
    <location>
        <begin position="163"/>
        <end position="182"/>
    </location>
</feature>
<evidence type="ECO:0000256" key="5">
    <source>
        <dbReference type="ARBA" id="ARBA00022949"/>
    </source>
</evidence>
<keyword evidence="5 8" id="KW-0965">Cell junction</keyword>
<evidence type="ECO:0000256" key="4">
    <source>
        <dbReference type="ARBA" id="ARBA00022692"/>
    </source>
</evidence>
<dbReference type="Proteomes" id="UP000694415">
    <property type="component" value="Unplaced"/>
</dbReference>
<evidence type="ECO:0000256" key="2">
    <source>
        <dbReference type="ARBA" id="ARBA00022427"/>
    </source>
</evidence>
<comment type="function">
    <text evidence="8">Claudins function as major constituents of the tight junction complexes that regulate the permeability of epithelia.</text>
</comment>
<dbReference type="InterPro" id="IPR004031">
    <property type="entry name" value="PMP22/EMP/MP20/Claudin"/>
</dbReference>
<name>A0A8C6GSZ6_MUSSI</name>
<accession>A0A8C6GSZ6</accession>
<evidence type="ECO:0000256" key="1">
    <source>
        <dbReference type="ARBA" id="ARBA00008295"/>
    </source>
</evidence>
<evidence type="ECO:0000313" key="10">
    <source>
        <dbReference type="Proteomes" id="UP000694415"/>
    </source>
</evidence>
<evidence type="ECO:0000313" key="9">
    <source>
        <dbReference type="Ensembl" id="ENSMSIP00000011101.1"/>
    </source>
</evidence>
<dbReference type="PANTHER" id="PTHR12002">
    <property type="entry name" value="CLAUDIN"/>
    <property type="match status" value="1"/>
</dbReference>
<reference evidence="9" key="2">
    <citation type="submission" date="2025-09" db="UniProtKB">
        <authorList>
            <consortium name="Ensembl"/>
        </authorList>
    </citation>
    <scope>IDENTIFICATION</scope>
</reference>
<dbReference type="GeneTree" id="ENSGT00940000154762"/>
<dbReference type="GO" id="GO:0005198">
    <property type="term" value="F:structural molecule activity"/>
    <property type="evidence" value="ECO:0007669"/>
    <property type="project" value="InterPro"/>
</dbReference>
<dbReference type="GO" id="GO:0005923">
    <property type="term" value="C:bicellular tight junction"/>
    <property type="evidence" value="ECO:0007669"/>
    <property type="project" value="UniProtKB-SubCell"/>
</dbReference>